<evidence type="ECO:0000313" key="4">
    <source>
        <dbReference type="Proteomes" id="UP000277582"/>
    </source>
</evidence>
<dbReference type="OrthoDB" id="190808at2157"/>
<keyword evidence="4" id="KW-1185">Reference proteome</keyword>
<dbReference type="InterPro" id="IPR058358">
    <property type="entry name" value="DUF8045"/>
</dbReference>
<evidence type="ECO:0000313" key="3">
    <source>
        <dbReference type="EMBL" id="RZN61972.1"/>
    </source>
</evidence>
<proteinExistence type="predicted"/>
<gene>
    <name evidence="2" type="ORF">D6D85_15900</name>
    <name evidence="3" type="ORF">EF810_03915</name>
</gene>
<sequence>MIKIRYYADDYDKQRHERKIELLNEIYNRHGIPVEITRVDPRHSPLPKFQGSIEEISEENAWKRDFSRNKDLSRNLGEAPSRVFKTRSGNLAISSAVGVVVDGILQWAALYDDGLNFLQRVLDLGESAIKEVYTSREEAKDLHEKVVREFAEAGVIPGNPKFGVIVGELSESELAKYDWDWRNFARRMVEKEIDLVMENPDRDWIIEVKPEFTSDNVEKGLGQLMLYEYLYRIKNPQKKIEKALVFAKVKITGTKFDYGKEESLKQMIEALRYYGINVWLRYGEKQFYKLT</sequence>
<organism evidence="2 4">
    <name type="scientific">Candidatus Methanodesulfokora washburnensis</name>
    <dbReference type="NCBI Taxonomy" id="2478471"/>
    <lineage>
        <taxon>Archaea</taxon>
        <taxon>Thermoproteota</taxon>
        <taxon>Candidatus Korarchaeia</taxon>
        <taxon>Candidatus Korarchaeia incertae sedis</taxon>
        <taxon>Candidatus Methanodesulfokora</taxon>
    </lineage>
</organism>
<dbReference type="Proteomes" id="UP000316217">
    <property type="component" value="Unassembled WGS sequence"/>
</dbReference>
<dbReference type="EMBL" id="RCOS01000174">
    <property type="protein sequence ID" value="RSN71486.1"/>
    <property type="molecule type" value="Genomic_DNA"/>
</dbReference>
<comment type="caution">
    <text evidence="2">The sequence shown here is derived from an EMBL/GenBank/DDBJ whole genome shotgun (WGS) entry which is preliminary data.</text>
</comment>
<reference evidence="3 5" key="2">
    <citation type="journal article" date="2019" name="Nat. Microbiol.">
        <title>Wide diversity of methane and short-chain alkane metabolisms in uncultured archaea.</title>
        <authorList>
            <person name="Borrel G."/>
            <person name="Adam P.S."/>
            <person name="McKay L.J."/>
            <person name="Chen L.X."/>
            <person name="Sierra-Garcia I.N."/>
            <person name="Sieber C.M."/>
            <person name="Letourneur Q."/>
            <person name="Ghozlane A."/>
            <person name="Andersen G.L."/>
            <person name="Li W.J."/>
            <person name="Hallam S.J."/>
            <person name="Muyzer G."/>
            <person name="de Oliveira V.M."/>
            <person name="Inskeep W.P."/>
            <person name="Banfield J.F."/>
            <person name="Gribaldo S."/>
        </authorList>
    </citation>
    <scope>NUCLEOTIDE SEQUENCE [LARGE SCALE GENOMIC DNA]</scope>
    <source>
        <strain evidence="3">NM4</strain>
    </source>
</reference>
<feature type="domain" description="DUF8045" evidence="1">
    <location>
        <begin position="4"/>
        <end position="111"/>
    </location>
</feature>
<dbReference type="AlphaFoldDB" id="A0A3R9PFD6"/>
<evidence type="ECO:0000313" key="5">
    <source>
        <dbReference type="Proteomes" id="UP000316217"/>
    </source>
</evidence>
<name>A0A3R9PFD6_9CREN</name>
<dbReference type="Pfam" id="PF26193">
    <property type="entry name" value="DUF8045"/>
    <property type="match status" value="1"/>
</dbReference>
<dbReference type="EMBL" id="RXII01000061">
    <property type="protein sequence ID" value="RZN61972.1"/>
    <property type="molecule type" value="Genomic_DNA"/>
</dbReference>
<evidence type="ECO:0000259" key="1">
    <source>
        <dbReference type="Pfam" id="PF26193"/>
    </source>
</evidence>
<dbReference type="RefSeq" id="WP_125672941.1">
    <property type="nucleotide sequence ID" value="NZ_RCOS01000174.1"/>
</dbReference>
<evidence type="ECO:0000313" key="2">
    <source>
        <dbReference type="EMBL" id="RSN71486.1"/>
    </source>
</evidence>
<reference evidence="2 4" key="1">
    <citation type="submission" date="2018-10" db="EMBL/GenBank/DDBJ databases">
        <title>Co-occurring genomic capacity for anaerobic methane metabolism and dissimilatory sulfite reduction discovered in the Korarchaeota.</title>
        <authorList>
            <person name="Mckay L.J."/>
            <person name="Dlakic M."/>
            <person name="Fields M.W."/>
            <person name="Delmont T.O."/>
            <person name="Eren A.M."/>
            <person name="Jay Z.J."/>
            <person name="Klingelsmith K.B."/>
            <person name="Rusch D.B."/>
            <person name="Inskeep W.P."/>
        </authorList>
    </citation>
    <scope>NUCLEOTIDE SEQUENCE [LARGE SCALE GENOMIC DNA]</scope>
    <source>
        <strain evidence="2 4">MDKW</strain>
    </source>
</reference>
<protein>
    <recommendedName>
        <fullName evidence="1">DUF8045 domain-containing protein</fullName>
    </recommendedName>
</protein>
<accession>A0A3R9PFD6</accession>
<dbReference type="Proteomes" id="UP000277582">
    <property type="component" value="Unassembled WGS sequence"/>
</dbReference>